<evidence type="ECO:0000313" key="4">
    <source>
        <dbReference type="Proteomes" id="UP001217089"/>
    </source>
</evidence>
<keyword evidence="1" id="KW-0175">Coiled coil</keyword>
<comment type="caution">
    <text evidence="3">The sequence shown here is derived from an EMBL/GenBank/DDBJ whole genome shotgun (WGS) entry which is preliminary data.</text>
</comment>
<dbReference type="InterPro" id="IPR026175">
    <property type="entry name" value="MIPOL1"/>
</dbReference>
<dbReference type="PANTHER" id="PTHR22089:SF2">
    <property type="entry name" value="MIRROR-IMAGE POLYDACTYLY GENE 1 PROTEIN"/>
    <property type="match status" value="1"/>
</dbReference>
<feature type="coiled-coil region" evidence="1">
    <location>
        <begin position="113"/>
        <end position="210"/>
    </location>
</feature>
<organism evidence="3 4">
    <name type="scientific">Tegillarca granosa</name>
    <name type="common">Malaysian cockle</name>
    <name type="synonym">Anadara granosa</name>
    <dbReference type="NCBI Taxonomy" id="220873"/>
    <lineage>
        <taxon>Eukaryota</taxon>
        <taxon>Metazoa</taxon>
        <taxon>Spiralia</taxon>
        <taxon>Lophotrochozoa</taxon>
        <taxon>Mollusca</taxon>
        <taxon>Bivalvia</taxon>
        <taxon>Autobranchia</taxon>
        <taxon>Pteriomorphia</taxon>
        <taxon>Arcoida</taxon>
        <taxon>Arcoidea</taxon>
        <taxon>Arcidae</taxon>
        <taxon>Tegillarca</taxon>
    </lineage>
</organism>
<keyword evidence="4" id="KW-1185">Reference proteome</keyword>
<dbReference type="Proteomes" id="UP001217089">
    <property type="component" value="Unassembled WGS sequence"/>
</dbReference>
<protein>
    <submittedName>
        <fullName evidence="3">Uncharacterized protein</fullName>
    </submittedName>
</protein>
<accession>A0ABQ9ESP0</accession>
<feature type="region of interest" description="Disordered" evidence="2">
    <location>
        <begin position="43"/>
        <end position="62"/>
    </location>
</feature>
<name>A0ABQ9ESP0_TEGGR</name>
<dbReference type="PANTHER" id="PTHR22089">
    <property type="entry name" value="MIRROR-IMAGE POLYDACTYLY GENE 1 PROTEIN"/>
    <property type="match status" value="1"/>
</dbReference>
<evidence type="ECO:0000256" key="1">
    <source>
        <dbReference type="SAM" id="Coils"/>
    </source>
</evidence>
<gene>
    <name evidence="3" type="ORF">KUTeg_013088</name>
</gene>
<feature type="coiled-coil region" evidence="1">
    <location>
        <begin position="245"/>
        <end position="286"/>
    </location>
</feature>
<evidence type="ECO:0000256" key="2">
    <source>
        <dbReference type="SAM" id="MobiDB-lite"/>
    </source>
</evidence>
<sequence length="299" mass="34960">MTDKLCDAEQELVTLKGRLKSEEVEKSVNTEAQKAADLVQEVHSAQKRRDESMMGRLQMANDEKDEMINRLKEIEQRLEDQGFSEVRSDDDFDEDMESSVENLLLKINQAETLGDMEQEYTTLAQRLELMKQRQREITAEEMQDILEQRDLARAKARKLEEELLRHQRNEVLNNTDQKLQIKLASVIQERDLAQAQVKQLKEEILKMQMIYSLHKSLAQEPYLRDQMNNTLAAYQSKLKQQVGQVDTASKENNHLISQVHDLEADLQKKEAQIEKYEKLVDILRRKLKSQHVANVEDEN</sequence>
<dbReference type="EMBL" id="JARBDR010000657">
    <property type="protein sequence ID" value="KAJ8308214.1"/>
    <property type="molecule type" value="Genomic_DNA"/>
</dbReference>
<evidence type="ECO:0000313" key="3">
    <source>
        <dbReference type="EMBL" id="KAJ8308214.1"/>
    </source>
</evidence>
<reference evidence="3 4" key="1">
    <citation type="submission" date="2022-12" db="EMBL/GenBank/DDBJ databases">
        <title>Chromosome-level genome of Tegillarca granosa.</title>
        <authorList>
            <person name="Kim J."/>
        </authorList>
    </citation>
    <scope>NUCLEOTIDE SEQUENCE [LARGE SCALE GENOMIC DNA]</scope>
    <source>
        <strain evidence="3">Teg-2019</strain>
        <tissue evidence="3">Adductor muscle</tissue>
    </source>
</reference>
<proteinExistence type="predicted"/>